<dbReference type="UniPathway" id="UPA00031">
    <property type="reaction ID" value="UER00010"/>
</dbReference>
<evidence type="ECO:0000256" key="6">
    <source>
        <dbReference type="ARBA" id="ARBA00022801"/>
    </source>
</evidence>
<evidence type="ECO:0000256" key="1">
    <source>
        <dbReference type="ARBA" id="ARBA00004496"/>
    </source>
</evidence>
<dbReference type="Proteomes" id="UP000036780">
    <property type="component" value="Unassembled WGS sequence"/>
</dbReference>
<comment type="pathway">
    <text evidence="2 12">Amino-acid biosynthesis; L-histidine biosynthesis; L-histidine from 5-phospho-alpha-D-ribose 1-diphosphate: step 5/9.</text>
</comment>
<feature type="active site" evidence="12 13">
    <location>
        <position position="183"/>
    </location>
</feature>
<evidence type="ECO:0000259" key="14">
    <source>
        <dbReference type="Pfam" id="PF00117"/>
    </source>
</evidence>
<dbReference type="EMBL" id="LGTO01000007">
    <property type="protein sequence ID" value="KNE18859.1"/>
    <property type="molecule type" value="Genomic_DNA"/>
</dbReference>
<evidence type="ECO:0000256" key="10">
    <source>
        <dbReference type="ARBA" id="ARBA00047838"/>
    </source>
</evidence>
<dbReference type="CDD" id="cd01748">
    <property type="entry name" value="GATase1_IGP_Synthase"/>
    <property type="match status" value="1"/>
</dbReference>
<comment type="caution">
    <text evidence="15">The sequence shown here is derived from an EMBL/GenBank/DDBJ whole genome shotgun (WGS) entry which is preliminary data.</text>
</comment>
<dbReference type="GO" id="GO:0000105">
    <property type="term" value="P:L-histidine biosynthetic process"/>
    <property type="evidence" value="ECO:0007669"/>
    <property type="project" value="UniProtKB-UniRule"/>
</dbReference>
<dbReference type="PATRIC" id="fig|1473.5.peg.431"/>
<dbReference type="FunFam" id="3.40.50.880:FF:000009">
    <property type="entry name" value="Imidazole glycerol phosphate synthase subunit HisH"/>
    <property type="match status" value="1"/>
</dbReference>
<dbReference type="PANTHER" id="PTHR42701:SF1">
    <property type="entry name" value="IMIDAZOLE GLYCEROL PHOSPHATE SYNTHASE SUBUNIT HISH"/>
    <property type="match status" value="1"/>
</dbReference>
<dbReference type="GO" id="GO:0016829">
    <property type="term" value="F:lyase activity"/>
    <property type="evidence" value="ECO:0007669"/>
    <property type="project" value="UniProtKB-KW"/>
</dbReference>
<protein>
    <recommendedName>
        <fullName evidence="12">Imidazole glycerol phosphate synthase subunit HisH</fullName>
        <ecNumber evidence="12">4.3.2.10</ecNumber>
    </recommendedName>
    <alternativeName>
        <fullName evidence="12">IGP synthase glutaminase subunit</fullName>
        <ecNumber evidence="12">3.5.1.2</ecNumber>
    </alternativeName>
    <alternativeName>
        <fullName evidence="12">IGP synthase subunit HisH</fullName>
    </alternativeName>
    <alternativeName>
        <fullName evidence="12">ImGP synthase subunit HisH</fullName>
        <shortName evidence="12">IGPS subunit HisH</shortName>
    </alternativeName>
</protein>
<dbReference type="GO" id="GO:0005737">
    <property type="term" value="C:cytoplasm"/>
    <property type="evidence" value="ECO:0007669"/>
    <property type="project" value="UniProtKB-SubCell"/>
</dbReference>
<dbReference type="GO" id="GO:0004359">
    <property type="term" value="F:glutaminase activity"/>
    <property type="evidence" value="ECO:0007669"/>
    <property type="project" value="UniProtKB-EC"/>
</dbReference>
<evidence type="ECO:0000256" key="8">
    <source>
        <dbReference type="ARBA" id="ARBA00023102"/>
    </source>
</evidence>
<dbReference type="InterPro" id="IPR029062">
    <property type="entry name" value="Class_I_gatase-like"/>
</dbReference>
<sequence>MISIIDYGAGNIKSLQFALEKTGMNSQITTDEVTIKKSDAIILPGVGAFQDAMRALKEQGLISIIKQEVAKGKPLFGICLGMQLLFELSEEDGETEGFGFLTGKVRKISGNVKVPHMGWNNLIKHRNIPLCNNLAPDAFVYFVHSYAADGLDTNTLVASTIYGETIPAIVQQNNIVGMQFHPEKSGATGLQLLANFKEMIR</sequence>
<keyword evidence="7 12" id="KW-0315">Glutamine amidotransferase</keyword>
<dbReference type="Pfam" id="PF00117">
    <property type="entry name" value="GATase"/>
    <property type="match status" value="1"/>
</dbReference>
<comment type="function">
    <text evidence="12">IGPS catalyzes the conversion of PRFAR and glutamine to IGP, AICAR and glutamate. The HisH subunit catalyzes the hydrolysis of glutamine to glutamate and ammonia as part of the synthesis of IGP and AICAR. The resulting ammonia molecule is channeled to the active site of HisF.</text>
</comment>
<dbReference type="PROSITE" id="PS51273">
    <property type="entry name" value="GATASE_TYPE_1"/>
    <property type="match status" value="1"/>
</dbReference>
<dbReference type="EC" id="4.3.2.10" evidence="12"/>
<reference evidence="16" key="1">
    <citation type="submission" date="2015-07" db="EMBL/GenBank/DDBJ databases">
        <title>Fjat-10053 dsm26.</title>
        <authorList>
            <person name="Liu B."/>
            <person name="Wang J."/>
            <person name="Zhu Y."/>
            <person name="Liu G."/>
            <person name="Chen Q."/>
            <person name="Chen Z."/>
            <person name="Lan J."/>
            <person name="Che J."/>
            <person name="Ge C."/>
            <person name="Shi H."/>
            <person name="Pan Z."/>
            <person name="Liu X."/>
        </authorList>
    </citation>
    <scope>NUCLEOTIDE SEQUENCE [LARGE SCALE GENOMIC DNA]</scope>
    <source>
        <strain evidence="16">DSM 26</strain>
    </source>
</reference>
<evidence type="ECO:0000256" key="2">
    <source>
        <dbReference type="ARBA" id="ARBA00005091"/>
    </source>
</evidence>
<keyword evidence="5 12" id="KW-0028">Amino-acid biosynthesis</keyword>
<keyword evidence="6 12" id="KW-0378">Hydrolase</keyword>
<dbReference type="SUPFAM" id="SSF52317">
    <property type="entry name" value="Class I glutamine amidotransferase-like"/>
    <property type="match status" value="1"/>
</dbReference>
<keyword evidence="16" id="KW-1185">Reference proteome</keyword>
<evidence type="ECO:0000256" key="9">
    <source>
        <dbReference type="ARBA" id="ARBA00023239"/>
    </source>
</evidence>
<keyword evidence="9 12" id="KW-0456">Lyase</keyword>
<dbReference type="GO" id="GO:0000107">
    <property type="term" value="F:imidazoleglycerol-phosphate synthase activity"/>
    <property type="evidence" value="ECO:0007669"/>
    <property type="project" value="UniProtKB-UniRule"/>
</dbReference>
<keyword evidence="15" id="KW-0328">Glycosyltransferase</keyword>
<evidence type="ECO:0000256" key="11">
    <source>
        <dbReference type="ARBA" id="ARBA00049534"/>
    </source>
</evidence>
<dbReference type="Gene3D" id="3.40.50.880">
    <property type="match status" value="1"/>
</dbReference>
<proteinExistence type="inferred from homology"/>
<dbReference type="PIRSF" id="PIRSF000495">
    <property type="entry name" value="Amidotransf_hisH"/>
    <property type="match status" value="1"/>
</dbReference>
<dbReference type="HAMAP" id="MF_00278">
    <property type="entry name" value="HisH"/>
    <property type="match status" value="1"/>
</dbReference>
<dbReference type="PANTHER" id="PTHR42701">
    <property type="entry name" value="IMIDAZOLE GLYCEROL PHOSPHATE SYNTHASE SUBUNIT HISH"/>
    <property type="match status" value="1"/>
</dbReference>
<evidence type="ECO:0000256" key="7">
    <source>
        <dbReference type="ARBA" id="ARBA00022962"/>
    </source>
</evidence>
<dbReference type="OrthoDB" id="9807137at2"/>
<dbReference type="RefSeq" id="WP_050351351.1">
    <property type="nucleotide sequence ID" value="NZ_CP073011.1"/>
</dbReference>
<comment type="subunit">
    <text evidence="3 12">Heterodimer of HisH and HisF.</text>
</comment>
<accession>A0A0L0QK11</accession>
<keyword evidence="8 12" id="KW-0368">Histidine biosynthesis</keyword>
<dbReference type="AlphaFoldDB" id="A0A0L0QK11"/>
<comment type="subcellular location">
    <subcellularLocation>
        <location evidence="1 12">Cytoplasm</location>
    </subcellularLocation>
</comment>
<gene>
    <name evidence="12 15" type="primary">hisH</name>
    <name evidence="15" type="ORF">AFK71_09720</name>
</gene>
<evidence type="ECO:0000313" key="15">
    <source>
        <dbReference type="EMBL" id="KNE18859.1"/>
    </source>
</evidence>
<keyword evidence="15" id="KW-0808">Transferase</keyword>
<evidence type="ECO:0000256" key="12">
    <source>
        <dbReference type="HAMAP-Rule" id="MF_00278"/>
    </source>
</evidence>
<feature type="domain" description="Glutamine amidotransferase" evidence="14">
    <location>
        <begin position="4"/>
        <end position="196"/>
    </location>
</feature>
<dbReference type="InterPro" id="IPR017926">
    <property type="entry name" value="GATASE"/>
</dbReference>
<dbReference type="EC" id="3.5.1.2" evidence="12"/>
<comment type="catalytic activity">
    <reaction evidence="11 12">
        <text>L-glutamine + H2O = L-glutamate + NH4(+)</text>
        <dbReference type="Rhea" id="RHEA:15889"/>
        <dbReference type="ChEBI" id="CHEBI:15377"/>
        <dbReference type="ChEBI" id="CHEBI:28938"/>
        <dbReference type="ChEBI" id="CHEBI:29985"/>
        <dbReference type="ChEBI" id="CHEBI:58359"/>
        <dbReference type="EC" id="3.5.1.2"/>
    </reaction>
</comment>
<evidence type="ECO:0000313" key="16">
    <source>
        <dbReference type="Proteomes" id="UP000036780"/>
    </source>
</evidence>
<evidence type="ECO:0000256" key="3">
    <source>
        <dbReference type="ARBA" id="ARBA00011152"/>
    </source>
</evidence>
<dbReference type="InterPro" id="IPR010139">
    <property type="entry name" value="Imidazole-glycPsynth_HisH"/>
</dbReference>
<keyword evidence="4 12" id="KW-0963">Cytoplasm</keyword>
<evidence type="ECO:0000256" key="4">
    <source>
        <dbReference type="ARBA" id="ARBA00022490"/>
    </source>
</evidence>
<feature type="active site" description="Nucleophile" evidence="12 13">
    <location>
        <position position="79"/>
    </location>
</feature>
<name>A0A0L0QK11_VIRPA</name>
<feature type="active site" evidence="12 13">
    <location>
        <position position="181"/>
    </location>
</feature>
<comment type="catalytic activity">
    <reaction evidence="10 12">
        <text>5-[(5-phospho-1-deoxy-D-ribulos-1-ylimino)methylamino]-1-(5-phospho-beta-D-ribosyl)imidazole-4-carboxamide + L-glutamine = D-erythro-1-(imidazol-4-yl)glycerol 3-phosphate + 5-amino-1-(5-phospho-beta-D-ribosyl)imidazole-4-carboxamide + L-glutamate + H(+)</text>
        <dbReference type="Rhea" id="RHEA:24793"/>
        <dbReference type="ChEBI" id="CHEBI:15378"/>
        <dbReference type="ChEBI" id="CHEBI:29985"/>
        <dbReference type="ChEBI" id="CHEBI:58278"/>
        <dbReference type="ChEBI" id="CHEBI:58359"/>
        <dbReference type="ChEBI" id="CHEBI:58475"/>
        <dbReference type="ChEBI" id="CHEBI:58525"/>
        <dbReference type="EC" id="4.3.2.10"/>
    </reaction>
</comment>
<dbReference type="NCBIfam" id="TIGR01855">
    <property type="entry name" value="IMP_synth_hisH"/>
    <property type="match status" value="1"/>
</dbReference>
<dbReference type="GeneID" id="66871835"/>
<evidence type="ECO:0000256" key="13">
    <source>
        <dbReference type="PIRSR" id="PIRSR000495-1"/>
    </source>
</evidence>
<evidence type="ECO:0000256" key="5">
    <source>
        <dbReference type="ARBA" id="ARBA00022605"/>
    </source>
</evidence>
<organism evidence="15 16">
    <name type="scientific">Virgibacillus pantothenticus</name>
    <dbReference type="NCBI Taxonomy" id="1473"/>
    <lineage>
        <taxon>Bacteria</taxon>
        <taxon>Bacillati</taxon>
        <taxon>Bacillota</taxon>
        <taxon>Bacilli</taxon>
        <taxon>Bacillales</taxon>
        <taxon>Bacillaceae</taxon>
        <taxon>Virgibacillus</taxon>
    </lineage>
</organism>